<sequence>MKIYNYRSYFLEDNSAYYTWNMLWEVAFLYVKFDSSEIDAQFECFFTDIKSKKLLFDDKEMMVK</sequence>
<protein>
    <submittedName>
        <fullName evidence="1">Uncharacterized protein</fullName>
    </submittedName>
</protein>
<evidence type="ECO:0000313" key="1">
    <source>
        <dbReference type="EMBL" id="CRI07681.1"/>
    </source>
</evidence>
<evidence type="ECO:0000313" key="2">
    <source>
        <dbReference type="Proteomes" id="UP000039437"/>
    </source>
</evidence>
<gene>
    <name evidence="1" type="ORF">BN1321_110006</name>
</gene>
<name>A0A0U1MES3_STAAU</name>
<dbReference type="AlphaFoldDB" id="A0A0U1MES3"/>
<accession>A0A0U1MES3</accession>
<proteinExistence type="predicted"/>
<reference evidence="1 2" key="1">
    <citation type="submission" date="2015-04" db="EMBL/GenBank/DDBJ databases">
        <authorList>
            <person name="Syromyatnikov M.Y."/>
            <person name="Popov V.N."/>
        </authorList>
    </citation>
    <scope>NUCLEOTIDE SEQUENCE [LARGE SCALE GENOMIC DNA]</scope>
    <source>
        <strain evidence="1 2">AH1</strain>
    </source>
</reference>
<dbReference type="Proteomes" id="UP000039437">
    <property type="component" value="Unassembled WGS sequence"/>
</dbReference>
<organism evidence="1 2">
    <name type="scientific">Staphylococcus aureus</name>
    <dbReference type="NCBI Taxonomy" id="1280"/>
    <lineage>
        <taxon>Bacteria</taxon>
        <taxon>Bacillati</taxon>
        <taxon>Bacillota</taxon>
        <taxon>Bacilli</taxon>
        <taxon>Bacillales</taxon>
        <taxon>Staphylococcaceae</taxon>
        <taxon>Staphylococcus</taxon>
    </lineage>
</organism>
<dbReference type="EMBL" id="CVOQ01000003">
    <property type="protein sequence ID" value="CRI07681.1"/>
    <property type="molecule type" value="Genomic_DNA"/>
</dbReference>